<comment type="caution">
    <text evidence="3">The sequence shown here is derived from an EMBL/GenBank/DDBJ whole genome shotgun (WGS) entry which is preliminary data.</text>
</comment>
<feature type="domain" description="GIY-YIG" evidence="2">
    <location>
        <begin position="2"/>
        <end position="78"/>
    </location>
</feature>
<dbReference type="Pfam" id="PF01541">
    <property type="entry name" value="GIY-YIG"/>
    <property type="match status" value="1"/>
</dbReference>
<dbReference type="PANTHER" id="PTHR34477:SF5">
    <property type="entry name" value="BSL5627 PROTEIN"/>
    <property type="match status" value="1"/>
</dbReference>
<protein>
    <submittedName>
        <fullName evidence="3">GIY-YIG nuclease family protein</fullName>
    </submittedName>
</protein>
<gene>
    <name evidence="3" type="ORF">FE810_08945</name>
</gene>
<dbReference type="Proteomes" id="UP000307790">
    <property type="component" value="Unassembled WGS sequence"/>
</dbReference>
<evidence type="ECO:0000313" key="4">
    <source>
        <dbReference type="Proteomes" id="UP000307790"/>
    </source>
</evidence>
<dbReference type="AlphaFoldDB" id="A0A5R9IP94"/>
<comment type="similarity">
    <text evidence="1">Belongs to the UPF0213 family.</text>
</comment>
<sequence>MKQPAVYIITNQTNSILYIGVTSNLPSRIYQHREKLIAGFSLKYHLNKLVYFEIYDDMPNAIAREKQLKKWLRAWKNELINKENPDWQDLYPTVVL</sequence>
<name>A0A5R9IP94_9GAMM</name>
<dbReference type="EMBL" id="VCBC01000008">
    <property type="protein sequence ID" value="TLU65046.1"/>
    <property type="molecule type" value="Genomic_DNA"/>
</dbReference>
<dbReference type="PANTHER" id="PTHR34477">
    <property type="entry name" value="UPF0213 PROTEIN YHBQ"/>
    <property type="match status" value="1"/>
</dbReference>
<reference evidence="3 4" key="1">
    <citation type="submission" date="2019-05" db="EMBL/GenBank/DDBJ databases">
        <title>Genome sequences of Thalassotalea litorea 1K03283.</title>
        <authorList>
            <person name="Zhang D."/>
        </authorList>
    </citation>
    <scope>NUCLEOTIDE SEQUENCE [LARGE SCALE GENOMIC DNA]</scope>
    <source>
        <strain evidence="3 4">MCCC 1K03283</strain>
    </source>
</reference>
<dbReference type="InterPro" id="IPR035901">
    <property type="entry name" value="GIY-YIG_endonuc_sf"/>
</dbReference>
<evidence type="ECO:0000313" key="3">
    <source>
        <dbReference type="EMBL" id="TLU65046.1"/>
    </source>
</evidence>
<dbReference type="SMART" id="SM00465">
    <property type="entry name" value="GIYc"/>
    <property type="match status" value="1"/>
</dbReference>
<keyword evidence="4" id="KW-1185">Reference proteome</keyword>
<dbReference type="InterPro" id="IPR000305">
    <property type="entry name" value="GIY-YIG_endonuc"/>
</dbReference>
<dbReference type="InterPro" id="IPR050190">
    <property type="entry name" value="UPF0213_domain"/>
</dbReference>
<evidence type="ECO:0000259" key="2">
    <source>
        <dbReference type="PROSITE" id="PS50164"/>
    </source>
</evidence>
<dbReference type="Gene3D" id="3.40.1440.10">
    <property type="entry name" value="GIY-YIG endonuclease"/>
    <property type="match status" value="1"/>
</dbReference>
<dbReference type="CDD" id="cd10448">
    <property type="entry name" value="GIY-YIG_unchar_3"/>
    <property type="match status" value="1"/>
</dbReference>
<dbReference type="PROSITE" id="PS50164">
    <property type="entry name" value="GIY_YIG"/>
    <property type="match status" value="1"/>
</dbReference>
<proteinExistence type="inferred from homology"/>
<dbReference type="SUPFAM" id="SSF82771">
    <property type="entry name" value="GIY-YIG endonuclease"/>
    <property type="match status" value="1"/>
</dbReference>
<accession>A0A5R9IP94</accession>
<organism evidence="3 4">
    <name type="scientific">Thalassotalea litorea</name>
    <dbReference type="NCBI Taxonomy" id="2020715"/>
    <lineage>
        <taxon>Bacteria</taxon>
        <taxon>Pseudomonadati</taxon>
        <taxon>Pseudomonadota</taxon>
        <taxon>Gammaproteobacteria</taxon>
        <taxon>Alteromonadales</taxon>
        <taxon>Colwelliaceae</taxon>
        <taxon>Thalassotalea</taxon>
    </lineage>
</organism>
<dbReference type="OrthoDB" id="9807770at2"/>
<dbReference type="RefSeq" id="WP_138319716.1">
    <property type="nucleotide sequence ID" value="NZ_VCBC01000008.1"/>
</dbReference>
<evidence type="ECO:0000256" key="1">
    <source>
        <dbReference type="ARBA" id="ARBA00007435"/>
    </source>
</evidence>